<organism evidence="9 10">
    <name type="scientific">Mesorhabditis spiculigera</name>
    <dbReference type="NCBI Taxonomy" id="96644"/>
    <lineage>
        <taxon>Eukaryota</taxon>
        <taxon>Metazoa</taxon>
        <taxon>Ecdysozoa</taxon>
        <taxon>Nematoda</taxon>
        <taxon>Chromadorea</taxon>
        <taxon>Rhabditida</taxon>
        <taxon>Rhabditina</taxon>
        <taxon>Rhabditomorpha</taxon>
        <taxon>Rhabditoidea</taxon>
        <taxon>Rhabditidae</taxon>
        <taxon>Mesorhabditinae</taxon>
        <taxon>Mesorhabditis</taxon>
    </lineage>
</organism>
<name>A0AA36DHH9_9BILA</name>
<protein>
    <recommendedName>
        <fullName evidence="2">glutaminase</fullName>
        <ecNumber evidence="2">3.5.1.2</ecNumber>
    </recommendedName>
</protein>
<feature type="domain" description="Glutaminase EF-hand" evidence="8">
    <location>
        <begin position="45"/>
        <end position="137"/>
    </location>
</feature>
<dbReference type="GO" id="GO:0004359">
    <property type="term" value="F:glutaminase activity"/>
    <property type="evidence" value="ECO:0007669"/>
    <property type="project" value="UniProtKB-EC"/>
</dbReference>
<feature type="non-terminal residue" evidence="9">
    <location>
        <position position="209"/>
    </location>
</feature>
<dbReference type="GO" id="GO:0006543">
    <property type="term" value="P:L-glutamine catabolic process"/>
    <property type="evidence" value="ECO:0007669"/>
    <property type="project" value="TreeGrafter"/>
</dbReference>
<feature type="compositionally biased region" description="Low complexity" evidence="7">
    <location>
        <begin position="192"/>
        <end position="203"/>
    </location>
</feature>
<comment type="similarity">
    <text evidence="1">Belongs to the glutaminase family.</text>
</comment>
<keyword evidence="10" id="KW-1185">Reference proteome</keyword>
<keyword evidence="5" id="KW-0040">ANK repeat</keyword>
<dbReference type="AlphaFoldDB" id="A0AA36DHH9"/>
<evidence type="ECO:0000256" key="4">
    <source>
        <dbReference type="ARBA" id="ARBA00022801"/>
    </source>
</evidence>
<dbReference type="Gene3D" id="1.10.238.210">
    <property type="match status" value="1"/>
</dbReference>
<dbReference type="PANTHER" id="PTHR12544">
    <property type="entry name" value="GLUTAMINASE"/>
    <property type="match status" value="1"/>
</dbReference>
<evidence type="ECO:0000313" key="9">
    <source>
        <dbReference type="EMBL" id="CAJ0587237.1"/>
    </source>
</evidence>
<evidence type="ECO:0000256" key="1">
    <source>
        <dbReference type="ARBA" id="ARBA00011076"/>
    </source>
</evidence>
<accession>A0AA36DHH9</accession>
<dbReference type="Proteomes" id="UP001177023">
    <property type="component" value="Unassembled WGS sequence"/>
</dbReference>
<evidence type="ECO:0000313" key="10">
    <source>
        <dbReference type="Proteomes" id="UP001177023"/>
    </source>
</evidence>
<evidence type="ECO:0000256" key="6">
    <source>
        <dbReference type="ARBA" id="ARBA00049534"/>
    </source>
</evidence>
<comment type="catalytic activity">
    <reaction evidence="6">
        <text>L-glutamine + H2O = L-glutamate + NH4(+)</text>
        <dbReference type="Rhea" id="RHEA:15889"/>
        <dbReference type="ChEBI" id="CHEBI:15377"/>
        <dbReference type="ChEBI" id="CHEBI:28938"/>
        <dbReference type="ChEBI" id="CHEBI:29985"/>
        <dbReference type="ChEBI" id="CHEBI:58359"/>
        <dbReference type="EC" id="3.5.1.2"/>
    </reaction>
</comment>
<evidence type="ECO:0000256" key="5">
    <source>
        <dbReference type="ARBA" id="ARBA00023043"/>
    </source>
</evidence>
<dbReference type="InterPro" id="IPR015868">
    <property type="entry name" value="Glutaminase"/>
</dbReference>
<evidence type="ECO:0000256" key="7">
    <source>
        <dbReference type="SAM" id="MobiDB-lite"/>
    </source>
</evidence>
<dbReference type="InterPro" id="IPR041541">
    <property type="entry name" value="Glutaminase_EF-hand"/>
</dbReference>
<dbReference type="PANTHER" id="PTHR12544:SF7">
    <property type="entry name" value="GLUTAMINASE 2-RELATED"/>
    <property type="match status" value="1"/>
</dbReference>
<dbReference type="Gene3D" id="3.40.710.10">
    <property type="entry name" value="DD-peptidase/beta-lactamase superfamily"/>
    <property type="match status" value="1"/>
</dbReference>
<reference evidence="9" key="1">
    <citation type="submission" date="2023-06" db="EMBL/GenBank/DDBJ databases">
        <authorList>
            <person name="Delattre M."/>
        </authorList>
    </citation>
    <scope>NUCLEOTIDE SEQUENCE</scope>
    <source>
        <strain evidence="9">AF72</strain>
    </source>
</reference>
<dbReference type="GO" id="GO:0006537">
    <property type="term" value="P:glutamate biosynthetic process"/>
    <property type="evidence" value="ECO:0007669"/>
    <property type="project" value="TreeGrafter"/>
</dbReference>
<evidence type="ECO:0000256" key="3">
    <source>
        <dbReference type="ARBA" id="ARBA00022737"/>
    </source>
</evidence>
<keyword evidence="3" id="KW-0677">Repeat</keyword>
<sequence>MVSSKNDLDKVEQLGRILEKSSSPNNLSESLRCLSNPYHKNSGRDDIIFDLFKLPGTNEASVGKLITVLKGLGLRRDDPRLKEMMSRVRTFTKMEEELNHETKDPNHWKLSREQFCECISPSTELISQALQNNLVIPCWPVFTEKIRDIYLKCKLIKDGQCAQYIPQLARETPKSSEYRYVLSMGSGPPGAIPRSPSASSPSPRRSPTP</sequence>
<dbReference type="EMBL" id="CATQJA010002709">
    <property type="protein sequence ID" value="CAJ0587237.1"/>
    <property type="molecule type" value="Genomic_DNA"/>
</dbReference>
<feature type="region of interest" description="Disordered" evidence="7">
    <location>
        <begin position="181"/>
        <end position="209"/>
    </location>
</feature>
<proteinExistence type="inferred from homology"/>
<dbReference type="InterPro" id="IPR012338">
    <property type="entry name" value="Beta-lactam/transpept-like"/>
</dbReference>
<comment type="caution">
    <text evidence="9">The sequence shown here is derived from an EMBL/GenBank/DDBJ whole genome shotgun (WGS) entry which is preliminary data.</text>
</comment>
<gene>
    <name evidence="9" type="ORF">MSPICULIGERA_LOCUS25214</name>
</gene>
<keyword evidence="4" id="KW-0378">Hydrolase</keyword>
<dbReference type="Pfam" id="PF17959">
    <property type="entry name" value="EF-hand_14"/>
    <property type="match status" value="1"/>
</dbReference>
<evidence type="ECO:0000256" key="2">
    <source>
        <dbReference type="ARBA" id="ARBA00012918"/>
    </source>
</evidence>
<dbReference type="EC" id="3.5.1.2" evidence="2"/>
<evidence type="ECO:0000259" key="8">
    <source>
        <dbReference type="Pfam" id="PF17959"/>
    </source>
</evidence>